<dbReference type="Gene3D" id="1.10.10.60">
    <property type="entry name" value="Homeodomain-like"/>
    <property type="match status" value="1"/>
</dbReference>
<protein>
    <recommendedName>
        <fullName evidence="1">HTH IS408-type domain-containing protein</fullName>
    </recommendedName>
</protein>
<dbReference type="InterPro" id="IPR017895">
    <property type="entry name" value="HTH_IS408/IS1162_type"/>
</dbReference>
<dbReference type="EMBL" id="CP060122">
    <property type="protein sequence ID" value="QNG48478.1"/>
    <property type="molecule type" value="Genomic_DNA"/>
</dbReference>
<gene>
    <name evidence="2" type="ORF">H3V42_13665</name>
</gene>
<evidence type="ECO:0000259" key="1">
    <source>
        <dbReference type="PROSITE" id="PS50532"/>
    </source>
</evidence>
<dbReference type="Proteomes" id="UP000515377">
    <property type="component" value="Chromosome"/>
</dbReference>
<evidence type="ECO:0000313" key="2">
    <source>
        <dbReference type="EMBL" id="QNG48478.1"/>
    </source>
</evidence>
<reference evidence="2 3" key="1">
    <citation type="submission" date="2020-07" db="EMBL/GenBank/DDBJ databases">
        <title>Whole genome sequence of Sphingobium yanoikuyae A3.</title>
        <authorList>
            <person name="Han S.-S."/>
        </authorList>
    </citation>
    <scope>NUCLEOTIDE SEQUENCE [LARGE SCALE GENOMIC DNA]</scope>
    <source>
        <strain evidence="2 3">A3</strain>
    </source>
</reference>
<sequence length="96" mass="10607">MLTMRQLRRIMRLHHEGASAREIVRAVGAARSTVQDALKRAAAAQLFWSLTDDLTDEVLEARLFARPGGGAGAGARKRPEPDCEVVPPSWTVWRLS</sequence>
<dbReference type="PROSITE" id="PS50532">
    <property type="entry name" value="HTH_IS408"/>
    <property type="match status" value="1"/>
</dbReference>
<name>A0A9X7UDQ9_SPHYA</name>
<evidence type="ECO:0000313" key="3">
    <source>
        <dbReference type="Proteomes" id="UP000515377"/>
    </source>
</evidence>
<proteinExistence type="predicted"/>
<feature type="domain" description="HTH IS408-type" evidence="1">
    <location>
        <begin position="7"/>
        <end position="90"/>
    </location>
</feature>
<accession>A0A9X7UDQ9</accession>
<dbReference type="AlphaFoldDB" id="A0A9X7UDQ9"/>
<organism evidence="2 3">
    <name type="scientific">Sphingobium yanoikuyae</name>
    <name type="common">Sphingomonas yanoikuyae</name>
    <dbReference type="NCBI Taxonomy" id="13690"/>
    <lineage>
        <taxon>Bacteria</taxon>
        <taxon>Pseudomonadati</taxon>
        <taxon>Pseudomonadota</taxon>
        <taxon>Alphaproteobacteria</taxon>
        <taxon>Sphingomonadales</taxon>
        <taxon>Sphingomonadaceae</taxon>
        <taxon>Sphingobium</taxon>
    </lineage>
</organism>